<keyword evidence="3 14" id="KW-0004">4Fe-4S</keyword>
<accession>L5MIG9</accession>
<comment type="similarity">
    <text evidence="2 14">Belongs to the anamorsin family.</text>
</comment>
<name>L5MIG9_MYODS</name>
<sequence>MADFGVAPGQSVAVVWDRPSPPEALKDLVEKLQALTGSEGRVSVENINQLLQSAHKESSFDVILAGAIPGSCTLHSAELLAEMARILRPGGSLFLKEPVETAAGNDSKVKTASKLCSALTLSGLVEVKELHRESLSPEEIQSVQEHLGYHSDSLVSVQITGKKPNFEVGSSSQLKLSTAKKSSPSVKPAVDPAAAKLWTLSANDMEDESMQSMAVALTASNTPQDLIDSDELLDPEDLKKPDPASLRAPSCGEGKKRKACKNCTCGLAEELEKENSRAQTSSQPKSACGNCYLGDAFRCASCPYLGMPAFKPGEQVLLSNSNLSDA</sequence>
<evidence type="ECO:0000256" key="14">
    <source>
        <dbReference type="HAMAP-Rule" id="MF_03115"/>
    </source>
</evidence>
<evidence type="ECO:0000256" key="3">
    <source>
        <dbReference type="ARBA" id="ARBA00022485"/>
    </source>
</evidence>
<dbReference type="GO" id="GO:0006915">
    <property type="term" value="P:apoptotic process"/>
    <property type="evidence" value="ECO:0007669"/>
    <property type="project" value="UniProtKB-KW"/>
</dbReference>
<comment type="function">
    <text evidence="13 14">Component of the cytosolic iron-sulfur (Fe-S) protein assembly (CIA) machinery required for the maturation of extramitochondrial Fe-S proteins. Part of an electron transfer chain functioning in an early step of cytosolic Fe-S biogenesis, facilitating the de novo assembly of a [4Fe-4S] cluster on the scaffold complex NUBP1-NUBP2. Electrons are transferred to CIAPIN1 from NADPH via the FAD- and FMN-containing protein NDOR1. NDOR1-CIAPIN1 are also required for the assembly of the diferric tyrosyl radical cofactor of ribonucleotide reductase (RNR), probably by providing electrons for reduction during radical cofactor maturation in the catalytic small subunit. Has anti-apoptotic effects in the cell. Involved in negative control of cell death upon cytokine withdrawal. Promotes development of hematopoietic cells.</text>
</comment>
<feature type="binding site" evidence="14">
    <location>
        <position position="251"/>
    </location>
    <ligand>
        <name>[2Fe-2S] cluster</name>
        <dbReference type="ChEBI" id="CHEBI:190135"/>
    </ligand>
</feature>
<dbReference type="GO" id="GO:0030097">
    <property type="term" value="P:hemopoiesis"/>
    <property type="evidence" value="ECO:0007669"/>
    <property type="project" value="UniProtKB-UniRule"/>
</dbReference>
<evidence type="ECO:0000256" key="1">
    <source>
        <dbReference type="ARBA" id="ARBA00001966"/>
    </source>
</evidence>
<keyword evidence="7 14" id="KW-0001">2Fe-2S</keyword>
<evidence type="ECO:0000256" key="5">
    <source>
        <dbReference type="ARBA" id="ARBA00022553"/>
    </source>
</evidence>
<comment type="domain">
    <text evidence="14">The N-terminal domain has structural similarity with S-adenosyl-L-methionine-dependent methyltransferases, but does not bind S-adenosyl-L-methionine. It is required for correct assembly of the 2 Fe-S clusters.</text>
</comment>
<gene>
    <name evidence="14" type="primary">CIAPIN1</name>
    <name evidence="17" type="ORF">MDA_GLEAN10014266</name>
</gene>
<dbReference type="FunFam" id="3.40.50.150:FF:000658">
    <property type="entry name" value="Anamorsin"/>
    <property type="match status" value="1"/>
</dbReference>
<comment type="cofactor">
    <cofactor evidence="14">
        <name>[2Fe-2S] cluster</name>
        <dbReference type="ChEBI" id="CHEBI:190135"/>
    </cofactor>
</comment>
<proteinExistence type="inferred from homology"/>
<dbReference type="EMBL" id="KB098932">
    <property type="protein sequence ID" value="ELK38449.1"/>
    <property type="molecule type" value="Genomic_DNA"/>
</dbReference>
<feature type="binding site" evidence="14">
    <location>
        <position position="288"/>
    </location>
    <ligand>
        <name>[4Fe-4S] cluster</name>
        <dbReference type="ChEBI" id="CHEBI:49883"/>
    </ligand>
</feature>
<evidence type="ECO:0000313" key="17">
    <source>
        <dbReference type="EMBL" id="ELK38449.1"/>
    </source>
</evidence>
<dbReference type="PANTHER" id="PTHR13273">
    <property type="entry name" value="ANAMORSIN"/>
    <property type="match status" value="1"/>
</dbReference>
<feature type="domain" description="Anamorsin C-terminal" evidence="15">
    <location>
        <begin position="282"/>
        <end position="317"/>
    </location>
</feature>
<dbReference type="Gene3D" id="3.40.50.150">
    <property type="entry name" value="Vaccinia Virus protein VP39"/>
    <property type="match status" value="1"/>
</dbReference>
<evidence type="ECO:0000256" key="12">
    <source>
        <dbReference type="ARBA" id="ARBA00023242"/>
    </source>
</evidence>
<keyword evidence="8 14" id="KW-0479">Metal-binding</keyword>
<dbReference type="Pfam" id="PF05093">
    <property type="entry name" value="CIAPIN1"/>
    <property type="match status" value="2"/>
</dbReference>
<dbReference type="HAMAP" id="MF_03115">
    <property type="entry name" value="Anamorsin"/>
    <property type="match status" value="1"/>
</dbReference>
<dbReference type="PANTHER" id="PTHR13273:SF14">
    <property type="entry name" value="ANAMORSIN"/>
    <property type="match status" value="1"/>
</dbReference>
<dbReference type="GO" id="GO:0051539">
    <property type="term" value="F:4 iron, 4 sulfur cluster binding"/>
    <property type="evidence" value="ECO:0007669"/>
    <property type="project" value="UniProtKB-KW"/>
</dbReference>
<dbReference type="InterPro" id="IPR049011">
    <property type="entry name" value="Anamorsin_N_metazoan"/>
</dbReference>
<dbReference type="GO" id="GO:0046872">
    <property type="term" value="F:metal ion binding"/>
    <property type="evidence" value="ECO:0007669"/>
    <property type="project" value="UniProtKB-KW"/>
</dbReference>
<dbReference type="InterPro" id="IPR007785">
    <property type="entry name" value="Anamorsin"/>
</dbReference>
<dbReference type="GO" id="GO:0005758">
    <property type="term" value="C:mitochondrial intermembrane space"/>
    <property type="evidence" value="ECO:0007669"/>
    <property type="project" value="UniProtKB-SubCell"/>
</dbReference>
<organism evidence="17 18">
    <name type="scientific">Myotis davidii</name>
    <name type="common">David's myotis</name>
    <dbReference type="NCBI Taxonomy" id="225400"/>
    <lineage>
        <taxon>Eukaryota</taxon>
        <taxon>Metazoa</taxon>
        <taxon>Chordata</taxon>
        <taxon>Craniata</taxon>
        <taxon>Vertebrata</taxon>
        <taxon>Euteleostomi</taxon>
        <taxon>Mammalia</taxon>
        <taxon>Eutheria</taxon>
        <taxon>Laurasiatheria</taxon>
        <taxon>Chiroptera</taxon>
        <taxon>Yangochiroptera</taxon>
        <taxon>Vespertilionidae</taxon>
        <taxon>Myotis</taxon>
    </lineage>
</organism>
<evidence type="ECO:0000256" key="6">
    <source>
        <dbReference type="ARBA" id="ARBA00022703"/>
    </source>
</evidence>
<evidence type="ECO:0000256" key="2">
    <source>
        <dbReference type="ARBA" id="ARBA00008169"/>
    </source>
</evidence>
<feature type="binding site" evidence="14">
    <location>
        <position position="299"/>
    </location>
    <ligand>
        <name>[4Fe-4S] cluster</name>
        <dbReference type="ChEBI" id="CHEBI:49883"/>
    </ligand>
</feature>
<keyword evidence="18" id="KW-1185">Reference proteome</keyword>
<feature type="domain" description="Anamorsin N-terminal" evidence="16">
    <location>
        <begin position="9"/>
        <end position="171"/>
    </location>
</feature>
<comment type="subcellular location">
    <subcellularLocation>
        <location evidence="14">Cytoplasm</location>
    </subcellularLocation>
    <subcellularLocation>
        <location evidence="14">Nucleus</location>
    </subcellularLocation>
    <subcellularLocation>
        <location evidence="14">Mitochondrion intermembrane space</location>
    </subcellularLocation>
</comment>
<comment type="domain">
    <text evidence="14">The twin Cx2C motifs are involved in the recognition by the mitochondrial CHCHD4/MIA40-GFER/ERV1 disulfide relay system. The formation of 2 disulfide bonds in the Cx2C motifs through dithiol/disulfide exchange reactions effectively traps the protein in the mitochondrial intermembrane space.</text>
</comment>
<dbReference type="eggNOG" id="KOG4020">
    <property type="taxonomic scope" value="Eukaryota"/>
</dbReference>
<evidence type="ECO:0000256" key="9">
    <source>
        <dbReference type="ARBA" id="ARBA00023004"/>
    </source>
</evidence>
<keyword evidence="12 14" id="KW-0539">Nucleus</keyword>
<feature type="binding site" evidence="14">
    <location>
        <position position="291"/>
    </location>
    <ligand>
        <name>[4Fe-4S] cluster</name>
        <dbReference type="ChEBI" id="CHEBI:49883"/>
    </ligand>
</feature>
<evidence type="ECO:0000259" key="15">
    <source>
        <dbReference type="Pfam" id="PF05093"/>
    </source>
</evidence>
<keyword evidence="4 14" id="KW-0963">Cytoplasm</keyword>
<keyword evidence="10 14" id="KW-0411">Iron-sulfur</keyword>
<feature type="binding site" evidence="14">
    <location>
        <position position="260"/>
    </location>
    <ligand>
        <name>[2Fe-2S] cluster</name>
        <dbReference type="ChEBI" id="CHEBI:190135"/>
    </ligand>
</feature>
<dbReference type="AlphaFoldDB" id="L5MIG9"/>
<keyword evidence="9 14" id="KW-0408">Iron</keyword>
<dbReference type="GO" id="GO:0005730">
    <property type="term" value="C:nucleolus"/>
    <property type="evidence" value="ECO:0007669"/>
    <property type="project" value="UniProtKB-ARBA"/>
</dbReference>
<feature type="binding site" evidence="14">
    <location>
        <position position="263"/>
    </location>
    <ligand>
        <name>[2Fe-2S] cluster</name>
        <dbReference type="ChEBI" id="CHEBI:190135"/>
    </ligand>
</feature>
<comment type="domain">
    <text evidence="14">The C-terminal domain binds 2 Fe-S clusters but is otherwise mostly in an intrinsically disordered conformation.</text>
</comment>
<evidence type="ECO:0000256" key="8">
    <source>
        <dbReference type="ARBA" id="ARBA00022723"/>
    </source>
</evidence>
<dbReference type="CDD" id="cd02440">
    <property type="entry name" value="AdoMet_MTases"/>
    <property type="match status" value="1"/>
</dbReference>
<dbReference type="Proteomes" id="UP000010556">
    <property type="component" value="Unassembled WGS sequence"/>
</dbReference>
<reference evidence="18" key="1">
    <citation type="journal article" date="2013" name="Science">
        <title>Comparative analysis of bat genomes provides insight into the evolution of flight and immunity.</title>
        <authorList>
            <person name="Zhang G."/>
            <person name="Cowled C."/>
            <person name="Shi Z."/>
            <person name="Huang Z."/>
            <person name="Bishop-Lilly K.A."/>
            <person name="Fang X."/>
            <person name="Wynne J.W."/>
            <person name="Xiong Z."/>
            <person name="Baker M.L."/>
            <person name="Zhao W."/>
            <person name="Tachedjian M."/>
            <person name="Zhu Y."/>
            <person name="Zhou P."/>
            <person name="Jiang X."/>
            <person name="Ng J."/>
            <person name="Yang L."/>
            <person name="Wu L."/>
            <person name="Xiao J."/>
            <person name="Feng Y."/>
            <person name="Chen Y."/>
            <person name="Sun X."/>
            <person name="Zhang Y."/>
            <person name="Marsh G.A."/>
            <person name="Crameri G."/>
            <person name="Broder C.C."/>
            <person name="Frey K.G."/>
            <person name="Wang L.F."/>
            <person name="Wang J."/>
        </authorList>
    </citation>
    <scope>NUCLEOTIDE SEQUENCE [LARGE SCALE GENOMIC DNA]</scope>
</reference>
<dbReference type="GO" id="GO:0051537">
    <property type="term" value="F:2 iron, 2 sulfur cluster binding"/>
    <property type="evidence" value="ECO:0007669"/>
    <property type="project" value="UniProtKB-UniRule"/>
</dbReference>
<evidence type="ECO:0000256" key="13">
    <source>
        <dbReference type="ARBA" id="ARBA00054715"/>
    </source>
</evidence>
<dbReference type="InterPro" id="IPR046408">
    <property type="entry name" value="CIAPIN1"/>
</dbReference>
<feature type="domain" description="Anamorsin C-terminal" evidence="15">
    <location>
        <begin position="249"/>
        <end position="281"/>
    </location>
</feature>
<feature type="region of interest" description="Fe-S binding site B" evidence="14">
    <location>
        <begin position="288"/>
        <end position="302"/>
    </location>
</feature>
<keyword evidence="11 14" id="KW-0496">Mitochondrion</keyword>
<dbReference type="SUPFAM" id="SSF53335">
    <property type="entry name" value="S-adenosyl-L-methionine-dependent methyltransferases"/>
    <property type="match status" value="1"/>
</dbReference>
<evidence type="ECO:0000256" key="7">
    <source>
        <dbReference type="ARBA" id="ARBA00022714"/>
    </source>
</evidence>
<evidence type="ECO:0000313" key="18">
    <source>
        <dbReference type="Proteomes" id="UP000010556"/>
    </source>
</evidence>
<comment type="subunit">
    <text evidence="14">Monomer. Interacts with NDOR1. Interacts with CHCHD4.</text>
</comment>
<protein>
    <recommendedName>
        <fullName evidence="14">Anamorsin</fullName>
    </recommendedName>
    <alternativeName>
        <fullName evidence="14">Cytokine-induced apoptosis inhibitor 1</fullName>
    </alternativeName>
    <alternativeName>
        <fullName evidence="14">Fe-S cluster assembly protein DRE2 homolog</fullName>
    </alternativeName>
</protein>
<dbReference type="Pfam" id="PF20922">
    <property type="entry name" value="Anamorsin_N"/>
    <property type="match status" value="1"/>
</dbReference>
<evidence type="ECO:0000256" key="10">
    <source>
        <dbReference type="ARBA" id="ARBA00023014"/>
    </source>
</evidence>
<evidence type="ECO:0000259" key="16">
    <source>
        <dbReference type="Pfam" id="PF20922"/>
    </source>
</evidence>
<keyword evidence="5" id="KW-0597">Phosphoprotein</keyword>
<evidence type="ECO:0000256" key="11">
    <source>
        <dbReference type="ARBA" id="ARBA00023128"/>
    </source>
</evidence>
<dbReference type="InterPro" id="IPR029063">
    <property type="entry name" value="SAM-dependent_MTases_sf"/>
</dbReference>
<comment type="cofactor">
    <cofactor evidence="1 14">
        <name>[4Fe-4S] cluster</name>
        <dbReference type="ChEBI" id="CHEBI:49883"/>
    </cofactor>
</comment>
<dbReference type="GO" id="GO:0043066">
    <property type="term" value="P:negative regulation of apoptotic process"/>
    <property type="evidence" value="ECO:0007669"/>
    <property type="project" value="UniProtKB-UniRule"/>
</dbReference>
<dbReference type="GO" id="GO:0009055">
    <property type="term" value="F:electron transfer activity"/>
    <property type="evidence" value="ECO:0007669"/>
    <property type="project" value="UniProtKB-UniRule"/>
</dbReference>
<feature type="short sequence motif" description="Cx2C motif 1" evidence="14">
    <location>
        <begin position="288"/>
        <end position="291"/>
    </location>
</feature>
<comment type="caution">
    <text evidence="14">Lacks conserved residue(s) required for the propagation of feature annotation.</text>
</comment>
<feature type="binding site" evidence="14">
    <location>
        <position position="302"/>
    </location>
    <ligand>
        <name>[4Fe-4S] cluster</name>
        <dbReference type="ChEBI" id="CHEBI:49883"/>
    </ligand>
</feature>
<feature type="short sequence motif" description="Cx2C motif 2" evidence="14">
    <location>
        <begin position="299"/>
        <end position="302"/>
    </location>
</feature>
<dbReference type="GO" id="GO:0016226">
    <property type="term" value="P:iron-sulfur cluster assembly"/>
    <property type="evidence" value="ECO:0007669"/>
    <property type="project" value="UniProtKB-UniRule"/>
</dbReference>
<keyword evidence="6 14" id="KW-0053">Apoptosis</keyword>
<evidence type="ECO:0000256" key="4">
    <source>
        <dbReference type="ARBA" id="ARBA00022490"/>
    </source>
</evidence>
<feature type="binding site" evidence="14">
    <location>
        <position position="265"/>
    </location>
    <ligand>
        <name>[2Fe-2S] cluster</name>
        <dbReference type="ChEBI" id="CHEBI:190135"/>
    </ligand>
</feature>